<reference evidence="4" key="1">
    <citation type="submission" date="2014-09" db="EMBL/GenBank/DDBJ databases">
        <authorList>
            <person name="Magalhaes I.L.F."/>
            <person name="Oliveira U."/>
            <person name="Santos F.R."/>
            <person name="Vidigal T.H.D.A."/>
            <person name="Brescovit A.D."/>
            <person name="Santos A.J."/>
        </authorList>
    </citation>
    <scope>NUCLEOTIDE SEQUENCE</scope>
    <source>
        <tissue evidence="4">Shoot tissue taken approximately 20 cm above the soil surface</tissue>
    </source>
</reference>
<keyword evidence="2" id="KW-0806">Transcription termination</keyword>
<dbReference type="AlphaFoldDB" id="A0A0A9DCZ4"/>
<protein>
    <submittedName>
        <fullName evidence="4">Uncharacterized protein</fullName>
    </submittedName>
</protein>
<evidence type="ECO:0000256" key="2">
    <source>
        <dbReference type="ARBA" id="ARBA00022472"/>
    </source>
</evidence>
<keyword evidence="2" id="KW-0805">Transcription regulation</keyword>
<proteinExistence type="inferred from homology"/>
<dbReference type="GO" id="GO:0003676">
    <property type="term" value="F:nucleic acid binding"/>
    <property type="evidence" value="ECO:0007669"/>
    <property type="project" value="InterPro"/>
</dbReference>
<dbReference type="Gene3D" id="1.25.70.10">
    <property type="entry name" value="Transcription termination factor 3, mitochondrial"/>
    <property type="match status" value="1"/>
</dbReference>
<evidence type="ECO:0000256" key="3">
    <source>
        <dbReference type="ARBA" id="ARBA00022946"/>
    </source>
</evidence>
<dbReference type="InterPro" id="IPR038538">
    <property type="entry name" value="MTERF_sf"/>
</dbReference>
<evidence type="ECO:0000313" key="4">
    <source>
        <dbReference type="EMBL" id="JAD86469.1"/>
    </source>
</evidence>
<dbReference type="Pfam" id="PF02536">
    <property type="entry name" value="mTERF"/>
    <property type="match status" value="1"/>
</dbReference>
<dbReference type="GO" id="GO:0006353">
    <property type="term" value="P:DNA-templated transcription termination"/>
    <property type="evidence" value="ECO:0007669"/>
    <property type="project" value="UniProtKB-KW"/>
</dbReference>
<dbReference type="SMART" id="SM00733">
    <property type="entry name" value="Mterf"/>
    <property type="match status" value="2"/>
</dbReference>
<keyword evidence="2" id="KW-0804">Transcription</keyword>
<dbReference type="EMBL" id="GBRH01211426">
    <property type="protein sequence ID" value="JAD86469.1"/>
    <property type="molecule type" value="Transcribed_RNA"/>
</dbReference>
<accession>A0A0A9DCZ4</accession>
<sequence>MGLDAKTVGKILCRSPEIFASNVDSTLKKKINFLIDFGVSRHHLPRIIRKYPELLLLDTDRTLLPRYCNLM</sequence>
<name>A0A0A9DCZ4_ARUDO</name>
<comment type="similarity">
    <text evidence="1">Belongs to the mTERF family.</text>
</comment>
<keyword evidence="3" id="KW-0809">Transit peptide</keyword>
<organism evidence="4">
    <name type="scientific">Arundo donax</name>
    <name type="common">Giant reed</name>
    <name type="synonym">Donax arundinaceus</name>
    <dbReference type="NCBI Taxonomy" id="35708"/>
    <lineage>
        <taxon>Eukaryota</taxon>
        <taxon>Viridiplantae</taxon>
        <taxon>Streptophyta</taxon>
        <taxon>Embryophyta</taxon>
        <taxon>Tracheophyta</taxon>
        <taxon>Spermatophyta</taxon>
        <taxon>Magnoliopsida</taxon>
        <taxon>Liliopsida</taxon>
        <taxon>Poales</taxon>
        <taxon>Poaceae</taxon>
        <taxon>PACMAD clade</taxon>
        <taxon>Arundinoideae</taxon>
        <taxon>Arundineae</taxon>
        <taxon>Arundo</taxon>
    </lineage>
</organism>
<dbReference type="InterPro" id="IPR003690">
    <property type="entry name" value="MTERF"/>
</dbReference>
<evidence type="ECO:0000256" key="1">
    <source>
        <dbReference type="ARBA" id="ARBA00007692"/>
    </source>
</evidence>
<reference evidence="4" key="2">
    <citation type="journal article" date="2015" name="Data Brief">
        <title>Shoot transcriptome of the giant reed, Arundo donax.</title>
        <authorList>
            <person name="Barrero R.A."/>
            <person name="Guerrero F.D."/>
            <person name="Moolhuijzen P."/>
            <person name="Goolsby J.A."/>
            <person name="Tidwell J."/>
            <person name="Bellgard S.E."/>
            <person name="Bellgard M.I."/>
        </authorList>
    </citation>
    <scope>NUCLEOTIDE SEQUENCE</scope>
    <source>
        <tissue evidence="4">Shoot tissue taken approximately 20 cm above the soil surface</tissue>
    </source>
</reference>